<proteinExistence type="predicted"/>
<accession>A0A9D4H960</accession>
<evidence type="ECO:0000313" key="2">
    <source>
        <dbReference type="EMBL" id="KAH3827552.1"/>
    </source>
</evidence>
<reference evidence="2" key="2">
    <citation type="submission" date="2020-11" db="EMBL/GenBank/DDBJ databases">
        <authorList>
            <person name="McCartney M.A."/>
            <person name="Auch B."/>
            <person name="Kono T."/>
            <person name="Mallez S."/>
            <person name="Becker A."/>
            <person name="Gohl D.M."/>
            <person name="Silverstein K.A.T."/>
            <person name="Koren S."/>
            <person name="Bechman K.B."/>
            <person name="Herman A."/>
            <person name="Abrahante J.E."/>
            <person name="Garbe J."/>
        </authorList>
    </citation>
    <scope>NUCLEOTIDE SEQUENCE</scope>
    <source>
        <strain evidence="2">Duluth1</strain>
        <tissue evidence="2">Whole animal</tissue>
    </source>
</reference>
<organism evidence="2 3">
    <name type="scientific">Dreissena polymorpha</name>
    <name type="common">Zebra mussel</name>
    <name type="synonym">Mytilus polymorpha</name>
    <dbReference type="NCBI Taxonomy" id="45954"/>
    <lineage>
        <taxon>Eukaryota</taxon>
        <taxon>Metazoa</taxon>
        <taxon>Spiralia</taxon>
        <taxon>Lophotrochozoa</taxon>
        <taxon>Mollusca</taxon>
        <taxon>Bivalvia</taxon>
        <taxon>Autobranchia</taxon>
        <taxon>Heteroconchia</taxon>
        <taxon>Euheterodonta</taxon>
        <taxon>Imparidentia</taxon>
        <taxon>Neoheterodontei</taxon>
        <taxon>Myida</taxon>
        <taxon>Dreissenoidea</taxon>
        <taxon>Dreissenidae</taxon>
        <taxon>Dreissena</taxon>
    </lineage>
</organism>
<sequence length="50" mass="5519">MTSNATVFIYSSQQAIEWLESHMAMSGSSFRSAGQPSESGKHRHTTETQT</sequence>
<keyword evidence="3" id="KW-1185">Reference proteome</keyword>
<feature type="region of interest" description="Disordered" evidence="1">
    <location>
        <begin position="25"/>
        <end position="50"/>
    </location>
</feature>
<dbReference type="Proteomes" id="UP000828390">
    <property type="component" value="Unassembled WGS sequence"/>
</dbReference>
<protein>
    <submittedName>
        <fullName evidence="2">Uncharacterized protein</fullName>
    </submittedName>
</protein>
<comment type="caution">
    <text evidence="2">The sequence shown here is derived from an EMBL/GenBank/DDBJ whole genome shotgun (WGS) entry which is preliminary data.</text>
</comment>
<feature type="compositionally biased region" description="Polar residues" evidence="1">
    <location>
        <begin position="26"/>
        <end position="38"/>
    </location>
</feature>
<evidence type="ECO:0000313" key="3">
    <source>
        <dbReference type="Proteomes" id="UP000828390"/>
    </source>
</evidence>
<dbReference type="AlphaFoldDB" id="A0A9D4H960"/>
<dbReference type="EMBL" id="JAIWYP010000005">
    <property type="protein sequence ID" value="KAH3827552.1"/>
    <property type="molecule type" value="Genomic_DNA"/>
</dbReference>
<evidence type="ECO:0000256" key="1">
    <source>
        <dbReference type="SAM" id="MobiDB-lite"/>
    </source>
</evidence>
<name>A0A9D4H960_DREPO</name>
<gene>
    <name evidence="2" type="ORF">DPMN_129488</name>
</gene>
<reference evidence="2" key="1">
    <citation type="journal article" date="2019" name="bioRxiv">
        <title>The Genome of the Zebra Mussel, Dreissena polymorpha: A Resource for Invasive Species Research.</title>
        <authorList>
            <person name="McCartney M.A."/>
            <person name="Auch B."/>
            <person name="Kono T."/>
            <person name="Mallez S."/>
            <person name="Zhang Y."/>
            <person name="Obille A."/>
            <person name="Becker A."/>
            <person name="Abrahante J.E."/>
            <person name="Garbe J."/>
            <person name="Badalamenti J.P."/>
            <person name="Herman A."/>
            <person name="Mangelson H."/>
            <person name="Liachko I."/>
            <person name="Sullivan S."/>
            <person name="Sone E.D."/>
            <person name="Koren S."/>
            <person name="Silverstein K.A.T."/>
            <person name="Beckman K.B."/>
            <person name="Gohl D.M."/>
        </authorList>
    </citation>
    <scope>NUCLEOTIDE SEQUENCE</scope>
    <source>
        <strain evidence="2">Duluth1</strain>
        <tissue evidence="2">Whole animal</tissue>
    </source>
</reference>